<evidence type="ECO:0000313" key="3">
    <source>
        <dbReference type="EMBL" id="PPL18079.1"/>
    </source>
</evidence>
<gene>
    <name evidence="3" type="ORF">UN63_02655</name>
</gene>
<dbReference type="InterPro" id="IPR038142">
    <property type="entry name" value="Cytochrome_P460_sp"/>
</dbReference>
<dbReference type="Proteomes" id="UP000242231">
    <property type="component" value="Unassembled WGS sequence"/>
</dbReference>
<proteinExistence type="predicted"/>
<keyword evidence="1" id="KW-0732">Signal</keyword>
<feature type="signal peptide" evidence="1">
    <location>
        <begin position="1"/>
        <end position="22"/>
    </location>
</feature>
<feature type="chain" id="PRO_5015154463" evidence="1">
    <location>
        <begin position="23"/>
        <end position="184"/>
    </location>
</feature>
<feature type="domain" description="Cytochrome P460" evidence="2">
    <location>
        <begin position="49"/>
        <end position="176"/>
    </location>
</feature>
<accession>A0A2P5TQN9</accession>
<dbReference type="Pfam" id="PF16694">
    <property type="entry name" value="Cytochrome_P460"/>
    <property type="match status" value="1"/>
</dbReference>
<dbReference type="Gene3D" id="3.50.70.20">
    <property type="entry name" value="Cytochrome P460"/>
    <property type="match status" value="1"/>
</dbReference>
<dbReference type="EMBL" id="MPZM01000003">
    <property type="protein sequence ID" value="PPL18079.1"/>
    <property type="molecule type" value="Genomic_DNA"/>
</dbReference>
<evidence type="ECO:0000313" key="4">
    <source>
        <dbReference type="Proteomes" id="UP000242231"/>
    </source>
</evidence>
<name>A0A2P5TQN9_9GAMM</name>
<comment type="caution">
    <text evidence="3">The sequence shown here is derived from an EMBL/GenBank/DDBJ whole genome shotgun (WGS) entry which is preliminary data.</text>
</comment>
<dbReference type="CDD" id="cd20750">
    <property type="entry name" value="cyt_c_I"/>
    <property type="match status" value="1"/>
</dbReference>
<sequence>MNNIIPGTLLVAVMVGPLSAMAADIAEDTYSRHVSPKGEISLPGDARVSWTHLGSWIVADDKAPGHGFHDVYTQPEAVEGYRETGKFPDGTLLIKEIRGIESGTKTTGHAQWAGDKGVWFVMVKDDKGRFDGPHWGKGWGWALYEAKDPSKNVSKSFADTCQTCHIPAEATGWVFTEGYPTLRK</sequence>
<reference evidence="4" key="1">
    <citation type="submission" date="2016-11" db="EMBL/GenBank/DDBJ databases">
        <authorList>
            <person name="Sisinthy S."/>
            <person name="Ara S."/>
            <person name="Gundlapally S.R."/>
        </authorList>
    </citation>
    <scope>NUCLEOTIDE SEQUENCE [LARGE SCALE GENOMIC DNA]</scope>
    <source>
        <strain evidence="4">V1-41</strain>
    </source>
</reference>
<dbReference type="OrthoDB" id="511546at2"/>
<organism evidence="3 4">
    <name type="scientific">Oceanisphaera arctica</name>
    <dbReference type="NCBI Taxonomy" id="641510"/>
    <lineage>
        <taxon>Bacteria</taxon>
        <taxon>Pseudomonadati</taxon>
        <taxon>Pseudomonadota</taxon>
        <taxon>Gammaproteobacteria</taxon>
        <taxon>Aeromonadales</taxon>
        <taxon>Aeromonadaceae</taxon>
        <taxon>Oceanisphaera</taxon>
    </lineage>
</organism>
<dbReference type="InterPro" id="IPR032033">
    <property type="entry name" value="Cytochrome_P460"/>
</dbReference>
<evidence type="ECO:0000259" key="2">
    <source>
        <dbReference type="Pfam" id="PF16694"/>
    </source>
</evidence>
<keyword evidence="4" id="KW-1185">Reference proteome</keyword>
<dbReference type="AlphaFoldDB" id="A0A2P5TQN9"/>
<evidence type="ECO:0000256" key="1">
    <source>
        <dbReference type="SAM" id="SignalP"/>
    </source>
</evidence>
<protein>
    <submittedName>
        <fullName evidence="3">Cytochrome C</fullName>
    </submittedName>
</protein>